<dbReference type="PANTHER" id="PTHR43157">
    <property type="entry name" value="PHOSPHATIDYLINOSITOL-GLYCAN BIOSYNTHESIS CLASS F PROTEIN-RELATED"/>
    <property type="match status" value="1"/>
</dbReference>
<sequence>MSSIKKPVLIASIVGTIFGGGAIIKDYCGGKRFDNPVSAEGKTVIVTGANTGIGKETVRELAKRKARVIMACRNLKSCEKAREEIVLETKNKYVYCRKCDLSSQQSIREFAKRILSEEKRLDVLINNAGVMRCPQSTTEEGIELQLGVNHMGHFLLTNLLLDLLKKSAPSRIINVSSIAHMRGKINKEDFNSEQSYDGARAYAQSKLANVLFTKELSKRLEGTGVTVNSLHPGLVDTEITRHMSFFNSYLSGFILKPFIYMFIKTPRQGAQTTIWAALEPSLTTVTGQYFDNCAEARTSQDAQNEQLASWLWLVSEKWTAPRKESDTKVSVMV</sequence>
<dbReference type="RefSeq" id="XP_014248608.1">
    <property type="nucleotide sequence ID" value="XM_014393122.2"/>
</dbReference>
<dbReference type="GeneID" id="106666160"/>
<dbReference type="SUPFAM" id="SSF51735">
    <property type="entry name" value="NAD(P)-binding Rossmann-fold domains"/>
    <property type="match status" value="1"/>
</dbReference>
<evidence type="ECO:0000256" key="6">
    <source>
        <dbReference type="ARBA" id="ARBA00050568"/>
    </source>
</evidence>
<comment type="catalytic activity">
    <reaction evidence="6">
        <text>all-trans-retinol + NADP(+) = all-trans-retinal + NADPH + H(+)</text>
        <dbReference type="Rhea" id="RHEA:25033"/>
        <dbReference type="ChEBI" id="CHEBI:15378"/>
        <dbReference type="ChEBI" id="CHEBI:17336"/>
        <dbReference type="ChEBI" id="CHEBI:17898"/>
        <dbReference type="ChEBI" id="CHEBI:57783"/>
        <dbReference type="ChEBI" id="CHEBI:58349"/>
        <dbReference type="EC" id="1.1.1.300"/>
    </reaction>
</comment>
<dbReference type="Proteomes" id="UP000494040">
    <property type="component" value="Unassembled WGS sequence"/>
</dbReference>
<evidence type="ECO:0000313" key="8">
    <source>
        <dbReference type="EnsemblMetazoa" id="XP_014248608.1"/>
    </source>
</evidence>
<evidence type="ECO:0000256" key="3">
    <source>
        <dbReference type="ARBA" id="ARBA00022857"/>
    </source>
</evidence>
<dbReference type="Gene3D" id="3.40.50.720">
    <property type="entry name" value="NAD(P)-binding Rossmann-like Domain"/>
    <property type="match status" value="1"/>
</dbReference>
<keyword evidence="4" id="KW-0560">Oxidoreductase</keyword>
<reference evidence="8" key="1">
    <citation type="submission" date="2022-01" db="UniProtKB">
        <authorList>
            <consortium name="EnsemblMetazoa"/>
        </authorList>
    </citation>
    <scope>IDENTIFICATION</scope>
</reference>
<comment type="pathway">
    <text evidence="1">Cofactor metabolism; retinol metabolism.</text>
</comment>
<keyword evidence="9" id="KW-1185">Reference proteome</keyword>
<keyword evidence="3" id="KW-0521">NADP</keyword>
<dbReference type="EnsemblMetazoa" id="XM_014393122.2">
    <property type="protein sequence ID" value="XP_014248608.1"/>
    <property type="gene ID" value="LOC106666160"/>
</dbReference>
<dbReference type="PRINTS" id="PR00081">
    <property type="entry name" value="GDHRDH"/>
</dbReference>
<dbReference type="PRINTS" id="PR00080">
    <property type="entry name" value="SDRFAMILY"/>
</dbReference>
<name>A0A8I6RS46_CIMLE</name>
<evidence type="ECO:0000256" key="2">
    <source>
        <dbReference type="ARBA" id="ARBA00012852"/>
    </source>
</evidence>
<evidence type="ECO:0000313" key="9">
    <source>
        <dbReference type="Proteomes" id="UP000494040"/>
    </source>
</evidence>
<evidence type="ECO:0000256" key="5">
    <source>
        <dbReference type="ARBA" id="ARBA00023098"/>
    </source>
</evidence>
<dbReference type="InterPro" id="IPR036291">
    <property type="entry name" value="NAD(P)-bd_dom_sf"/>
</dbReference>
<dbReference type="KEGG" id="clec:106666160"/>
<evidence type="ECO:0000256" key="1">
    <source>
        <dbReference type="ARBA" id="ARBA00004891"/>
    </source>
</evidence>
<accession>A0A8I6RS46</accession>
<dbReference type="GO" id="GO:0052650">
    <property type="term" value="F:all-trans-retinol dehydrogenase (NADP+) activity"/>
    <property type="evidence" value="ECO:0007669"/>
    <property type="project" value="UniProtKB-EC"/>
</dbReference>
<dbReference type="PANTHER" id="PTHR43157:SF31">
    <property type="entry name" value="PHOSPHATIDYLINOSITOL-GLYCAN BIOSYNTHESIS CLASS F PROTEIN"/>
    <property type="match status" value="1"/>
</dbReference>
<evidence type="ECO:0000256" key="7">
    <source>
        <dbReference type="RuleBase" id="RU000363"/>
    </source>
</evidence>
<organism evidence="8 9">
    <name type="scientific">Cimex lectularius</name>
    <name type="common">Bed bug</name>
    <name type="synonym">Acanthia lectularia</name>
    <dbReference type="NCBI Taxonomy" id="79782"/>
    <lineage>
        <taxon>Eukaryota</taxon>
        <taxon>Metazoa</taxon>
        <taxon>Ecdysozoa</taxon>
        <taxon>Arthropoda</taxon>
        <taxon>Hexapoda</taxon>
        <taxon>Insecta</taxon>
        <taxon>Pterygota</taxon>
        <taxon>Neoptera</taxon>
        <taxon>Paraneoptera</taxon>
        <taxon>Hemiptera</taxon>
        <taxon>Heteroptera</taxon>
        <taxon>Panheteroptera</taxon>
        <taxon>Cimicomorpha</taxon>
        <taxon>Cimicidae</taxon>
        <taxon>Cimex</taxon>
    </lineage>
</organism>
<dbReference type="FunFam" id="3.40.50.720:FF:000145">
    <property type="entry name" value="Retinol dehydrogenase 12"/>
    <property type="match status" value="1"/>
</dbReference>
<keyword evidence="5" id="KW-0443">Lipid metabolism</keyword>
<evidence type="ECO:0000256" key="4">
    <source>
        <dbReference type="ARBA" id="ARBA00023002"/>
    </source>
</evidence>
<proteinExistence type="inferred from homology"/>
<dbReference type="InterPro" id="IPR002347">
    <property type="entry name" value="SDR_fam"/>
</dbReference>
<dbReference type="EC" id="1.1.1.300" evidence="2"/>
<protein>
    <recommendedName>
        <fullName evidence="2">NADP-retinol dehydrogenase</fullName>
        <ecNumber evidence="2">1.1.1.300</ecNumber>
    </recommendedName>
</protein>
<dbReference type="AlphaFoldDB" id="A0A8I6RS46"/>
<dbReference type="OMA" id="KTEYNDW"/>
<dbReference type="OrthoDB" id="191139at2759"/>
<dbReference type="Pfam" id="PF00106">
    <property type="entry name" value="adh_short"/>
    <property type="match status" value="1"/>
</dbReference>
<comment type="similarity">
    <text evidence="7">Belongs to the short-chain dehydrogenases/reductases (SDR) family.</text>
</comment>